<dbReference type="Proteomes" id="UP000275461">
    <property type="component" value="Unassembled WGS sequence"/>
</dbReference>
<organism evidence="1 2">
    <name type="scientific">Alkalispirillum mobile</name>
    <dbReference type="NCBI Taxonomy" id="85925"/>
    <lineage>
        <taxon>Bacteria</taxon>
        <taxon>Pseudomonadati</taxon>
        <taxon>Pseudomonadota</taxon>
        <taxon>Gammaproteobacteria</taxon>
        <taxon>Chromatiales</taxon>
        <taxon>Ectothiorhodospiraceae</taxon>
        <taxon>Alkalispirillum</taxon>
    </lineage>
</organism>
<dbReference type="AlphaFoldDB" id="A0A498C7H6"/>
<dbReference type="RefSeq" id="WP_121441760.1">
    <property type="nucleotide sequence ID" value="NZ_RCDA01000001.1"/>
</dbReference>
<dbReference type="EMBL" id="RCDA01000001">
    <property type="protein sequence ID" value="RLK51343.1"/>
    <property type="molecule type" value="Genomic_DNA"/>
</dbReference>
<comment type="caution">
    <text evidence="1">The sequence shown here is derived from an EMBL/GenBank/DDBJ whole genome shotgun (WGS) entry which is preliminary data.</text>
</comment>
<protein>
    <submittedName>
        <fullName evidence="1">Zinc ribbon family protein</fullName>
    </submittedName>
</protein>
<dbReference type="InterPro" id="IPR009912">
    <property type="entry name" value="DUF1451"/>
</dbReference>
<name>A0A498C7H6_9GAMM</name>
<evidence type="ECO:0000313" key="2">
    <source>
        <dbReference type="Proteomes" id="UP000275461"/>
    </source>
</evidence>
<proteinExistence type="predicted"/>
<reference evidence="1 2" key="1">
    <citation type="submission" date="2018-10" db="EMBL/GenBank/DDBJ databases">
        <title>Genomic Encyclopedia of Type Strains, Phase IV (KMG-IV): sequencing the most valuable type-strain genomes for metagenomic binning, comparative biology and taxonomic classification.</title>
        <authorList>
            <person name="Goeker M."/>
        </authorList>
    </citation>
    <scope>NUCLEOTIDE SEQUENCE [LARGE SCALE GENOMIC DNA]</scope>
    <source>
        <strain evidence="1 2">DSM 12769</strain>
    </source>
</reference>
<accession>A0A498C7H6</accession>
<evidence type="ECO:0000313" key="1">
    <source>
        <dbReference type="EMBL" id="RLK51343.1"/>
    </source>
</evidence>
<sequence length="180" mass="21301">MSDERKKEEQQHLLRGYDRMLDRIRERLKGERQSVRDALQWAKEQAVELGELTRDEAENIAEYLRRDVEEAGRFLAHTEERDLRGWFRMDLQILENWLWDAFSSVADRTRMEWLEFQRTGHVREAYRTGEITGPGVLECEDCGRTMTFSKTGHVPPCSSCNGTRFVRRTGWDQEEEENAS</sequence>
<dbReference type="Pfam" id="PF07295">
    <property type="entry name" value="DUF1451"/>
    <property type="match status" value="1"/>
</dbReference>
<keyword evidence="2" id="KW-1185">Reference proteome</keyword>
<gene>
    <name evidence="1" type="ORF">DFR31_1279</name>
</gene>
<dbReference type="OrthoDB" id="3174978at2"/>